<dbReference type="Proteomes" id="UP001158576">
    <property type="component" value="Chromosome XSR"/>
</dbReference>
<dbReference type="PANTHER" id="PTHR45964:SF5">
    <property type="entry name" value="WSCD FAMILY MEMBER CG9164"/>
    <property type="match status" value="1"/>
</dbReference>
<protein>
    <submittedName>
        <fullName evidence="2">Oidioi.mRNA.OKI2018_I69.XSR.g16274.t1.cds</fullName>
    </submittedName>
</protein>
<dbReference type="InterPro" id="IPR027417">
    <property type="entry name" value="P-loop_NTPase"/>
</dbReference>
<name>A0ABN7SFK2_OIKDI</name>
<dbReference type="EMBL" id="OU015569">
    <property type="protein sequence ID" value="CAG5099126.1"/>
    <property type="molecule type" value="Genomic_DNA"/>
</dbReference>
<evidence type="ECO:0000313" key="2">
    <source>
        <dbReference type="EMBL" id="CAG5099126.1"/>
    </source>
</evidence>
<dbReference type="Pfam" id="PF13469">
    <property type="entry name" value="Sulfotransfer_3"/>
    <property type="match status" value="1"/>
</dbReference>
<proteinExistence type="inferred from homology"/>
<gene>
    <name evidence="2" type="ORF">OKIOD_LOCUS7832</name>
</gene>
<dbReference type="Gene3D" id="3.40.50.300">
    <property type="entry name" value="P-loop containing nucleotide triphosphate hydrolases"/>
    <property type="match status" value="1"/>
</dbReference>
<keyword evidence="3" id="KW-1185">Reference proteome</keyword>
<dbReference type="InterPro" id="IPR051589">
    <property type="entry name" value="Sialate-O-sulfotransferase"/>
</dbReference>
<dbReference type="SUPFAM" id="SSF52540">
    <property type="entry name" value="P-loop containing nucleoside triphosphate hydrolases"/>
    <property type="match status" value="1"/>
</dbReference>
<accession>A0ABN7SFK2</accession>
<reference evidence="2 3" key="1">
    <citation type="submission" date="2021-04" db="EMBL/GenBank/DDBJ databases">
        <authorList>
            <person name="Bliznina A."/>
        </authorList>
    </citation>
    <scope>NUCLEOTIDE SEQUENCE [LARGE SCALE GENOMIC DNA]</scope>
</reference>
<evidence type="ECO:0000256" key="1">
    <source>
        <dbReference type="ARBA" id="ARBA00010236"/>
    </source>
</evidence>
<evidence type="ECO:0000313" key="3">
    <source>
        <dbReference type="Proteomes" id="UP001158576"/>
    </source>
</evidence>
<organism evidence="2 3">
    <name type="scientific">Oikopleura dioica</name>
    <name type="common">Tunicate</name>
    <dbReference type="NCBI Taxonomy" id="34765"/>
    <lineage>
        <taxon>Eukaryota</taxon>
        <taxon>Metazoa</taxon>
        <taxon>Chordata</taxon>
        <taxon>Tunicata</taxon>
        <taxon>Appendicularia</taxon>
        <taxon>Copelata</taxon>
        <taxon>Oikopleuridae</taxon>
        <taxon>Oikopleura</taxon>
    </lineage>
</organism>
<comment type="similarity">
    <text evidence="1">Belongs to the WSCD family.</text>
</comment>
<sequence>MSTTRNFTSSPMQNAISVILVVLIMLQARNMVIEHEIKKSKTVRNHVVGEIKTVVEELLVDNSRGFVQIPREGLNSSDNFVGEIMESQLPQQLTQNIPIQISEPVSGEFIVQNEENFDLTTCNDDLKLFETPKPITALTSFPGSGNTWSRHLLHMSTGIWTGNAKSSAKLKKAGWLAEDLDCNSGQTIAVKTHRWHTMKKCAYSKILMVIRNPFYAFIAEFNREVASKTAEVDTSAYKLEEWNDFVALSTREYLAFFTDWFHEYKGPFKTICFEKLVEDPKKSVSEMLEFLRFPPYRIDCIFENLEGDFHREHHVHPSLTKLFNPEQTEKILNVIQRVSDILVEHKMTDCTTFFNYTTIARF</sequence>
<dbReference type="PANTHER" id="PTHR45964">
    <property type="entry name" value="WSCD FAMILY MEMBER CG9164"/>
    <property type="match status" value="1"/>
</dbReference>